<name>A0ABW6TJN8_9NOCA</name>
<dbReference type="EMBL" id="JBIATK010000010">
    <property type="protein sequence ID" value="MFF4026323.1"/>
    <property type="molecule type" value="Genomic_DNA"/>
</dbReference>
<dbReference type="RefSeq" id="WP_387131485.1">
    <property type="nucleotide sequence ID" value="NZ_JBIATK010000010.1"/>
</dbReference>
<feature type="region of interest" description="Disordered" evidence="1">
    <location>
        <begin position="1"/>
        <end position="68"/>
    </location>
</feature>
<evidence type="ECO:0000313" key="3">
    <source>
        <dbReference type="EMBL" id="MFF4026323.1"/>
    </source>
</evidence>
<accession>A0ABW6TJN8</accession>
<dbReference type="Proteomes" id="UP001602089">
    <property type="component" value="Unassembled WGS sequence"/>
</dbReference>
<dbReference type="Pfam" id="PF26527">
    <property type="entry name" value="DUF8176"/>
    <property type="match status" value="1"/>
</dbReference>
<evidence type="ECO:0000313" key="4">
    <source>
        <dbReference type="Proteomes" id="UP001602089"/>
    </source>
</evidence>
<evidence type="ECO:0000256" key="1">
    <source>
        <dbReference type="SAM" id="MobiDB-lite"/>
    </source>
</evidence>
<sequence>MLPGNDNSPGDDETRDQPSTPPEREINLDAAAVDSSAQAGLSAQSGWFTPPSGEVLEQPAAQPRSGRRQPLRGWAALAALAAVTVGLLATTHSSHESGSRTIGVSATAGPPATTTTAAASDDPCAGLSGAVVTNRAGKADTIAGVIATFEFDYYVERSAEKAMQLVAPEAGMTQQGLAEGIASIPLGATHCVAITPVTTNTANAHITELHPDGRRVDYLQVINTISAPGPSGALLISHIQEQG</sequence>
<dbReference type="InterPro" id="IPR058489">
    <property type="entry name" value="DUF8176"/>
</dbReference>
<evidence type="ECO:0000259" key="2">
    <source>
        <dbReference type="Pfam" id="PF26527"/>
    </source>
</evidence>
<feature type="region of interest" description="Disordered" evidence="1">
    <location>
        <begin position="93"/>
        <end position="120"/>
    </location>
</feature>
<protein>
    <recommendedName>
        <fullName evidence="2">DUF8176 domain-containing protein</fullName>
    </recommendedName>
</protein>
<reference evidence="3 4" key="1">
    <citation type="submission" date="2024-10" db="EMBL/GenBank/DDBJ databases">
        <title>The Natural Products Discovery Center: Release of the First 8490 Sequenced Strains for Exploring Actinobacteria Biosynthetic Diversity.</title>
        <authorList>
            <person name="Kalkreuter E."/>
            <person name="Kautsar S.A."/>
            <person name="Yang D."/>
            <person name="Bader C.D."/>
            <person name="Teijaro C.N."/>
            <person name="Fluegel L."/>
            <person name="Davis C.M."/>
            <person name="Simpson J.R."/>
            <person name="Lauterbach L."/>
            <person name="Steele A.D."/>
            <person name="Gui C."/>
            <person name="Meng S."/>
            <person name="Li G."/>
            <person name="Viehrig K."/>
            <person name="Ye F."/>
            <person name="Su P."/>
            <person name="Kiefer A.F."/>
            <person name="Nichols A."/>
            <person name="Cepeda A.J."/>
            <person name="Yan W."/>
            <person name="Fan B."/>
            <person name="Jiang Y."/>
            <person name="Adhikari A."/>
            <person name="Zheng C.-J."/>
            <person name="Schuster L."/>
            <person name="Cowan T.M."/>
            <person name="Smanski M.J."/>
            <person name="Chevrette M.G."/>
            <person name="De Carvalho L.P.S."/>
            <person name="Shen B."/>
        </authorList>
    </citation>
    <scope>NUCLEOTIDE SEQUENCE [LARGE SCALE GENOMIC DNA]</scope>
    <source>
        <strain evidence="3 4">NPDC001867</strain>
    </source>
</reference>
<gene>
    <name evidence="3" type="ORF">ACFYY5_26080</name>
</gene>
<feature type="domain" description="DUF8176" evidence="2">
    <location>
        <begin position="129"/>
        <end position="239"/>
    </location>
</feature>
<feature type="compositionally biased region" description="Low complexity" evidence="1">
    <location>
        <begin position="35"/>
        <end position="46"/>
    </location>
</feature>
<proteinExistence type="predicted"/>
<organism evidence="3 4">
    <name type="scientific">Nocardia elegans</name>
    <dbReference type="NCBI Taxonomy" id="300029"/>
    <lineage>
        <taxon>Bacteria</taxon>
        <taxon>Bacillati</taxon>
        <taxon>Actinomycetota</taxon>
        <taxon>Actinomycetes</taxon>
        <taxon>Mycobacteriales</taxon>
        <taxon>Nocardiaceae</taxon>
        <taxon>Nocardia</taxon>
    </lineage>
</organism>
<feature type="compositionally biased region" description="Low complexity" evidence="1">
    <location>
        <begin position="106"/>
        <end position="119"/>
    </location>
</feature>
<keyword evidence="4" id="KW-1185">Reference proteome</keyword>
<comment type="caution">
    <text evidence="3">The sequence shown here is derived from an EMBL/GenBank/DDBJ whole genome shotgun (WGS) entry which is preliminary data.</text>
</comment>